<protein>
    <submittedName>
        <fullName evidence="3">Uncharacterized protein</fullName>
    </submittedName>
</protein>
<keyword evidence="1" id="KW-0175">Coiled coil</keyword>
<evidence type="ECO:0000313" key="4">
    <source>
        <dbReference type="Proteomes" id="UP001153076"/>
    </source>
</evidence>
<feature type="compositionally biased region" description="Basic and acidic residues" evidence="2">
    <location>
        <begin position="318"/>
        <end position="328"/>
    </location>
</feature>
<evidence type="ECO:0000256" key="1">
    <source>
        <dbReference type="SAM" id="Coils"/>
    </source>
</evidence>
<dbReference type="EMBL" id="JAKOGI010000483">
    <property type="protein sequence ID" value="KAJ8434328.1"/>
    <property type="molecule type" value="Genomic_DNA"/>
</dbReference>
<feature type="compositionally biased region" description="Low complexity" evidence="2">
    <location>
        <begin position="71"/>
        <end position="106"/>
    </location>
</feature>
<dbReference type="Proteomes" id="UP001153076">
    <property type="component" value="Unassembled WGS sequence"/>
</dbReference>
<evidence type="ECO:0000256" key="2">
    <source>
        <dbReference type="SAM" id="MobiDB-lite"/>
    </source>
</evidence>
<evidence type="ECO:0000313" key="3">
    <source>
        <dbReference type="EMBL" id="KAJ8434328.1"/>
    </source>
</evidence>
<name>A0A9Q1K0Q1_9CARY</name>
<reference evidence="3" key="1">
    <citation type="submission" date="2022-04" db="EMBL/GenBank/DDBJ databases">
        <title>Carnegiea gigantea Genome sequencing and assembly v2.</title>
        <authorList>
            <person name="Copetti D."/>
            <person name="Sanderson M.J."/>
            <person name="Burquez A."/>
            <person name="Wojciechowski M.F."/>
        </authorList>
    </citation>
    <scope>NUCLEOTIDE SEQUENCE</scope>
    <source>
        <strain evidence="3">SGP5-SGP5p</strain>
        <tissue evidence="3">Aerial part</tissue>
    </source>
</reference>
<dbReference type="AlphaFoldDB" id="A0A9Q1K0Q1"/>
<keyword evidence="4" id="KW-1185">Reference proteome</keyword>
<proteinExistence type="predicted"/>
<feature type="region of interest" description="Disordered" evidence="2">
    <location>
        <begin position="67"/>
        <end position="114"/>
    </location>
</feature>
<dbReference type="OrthoDB" id="1750920at2759"/>
<sequence length="334" mass="36459">MVQAIFLRHGAQRCCGAGTFNQDRDGLHDVDPAGAEVGCYRILAGESRKGLGEHRFPILAERRGRVHCTNSSRDGASTSSSSNEASTSSSLDGASTSSSSRGASSSFRRAVLRKRDRAQGEPILEVGVDGTVFPGAFARSPQDRPSTHFPNLKAVPSLKRMALGKKYLLPIVPMSWHNICSFIVMWKLRKLTCTAQAISLVQSVQRALKQAREKLTPFEIGEATPEQIAAEAERLHEEERRHWVNVQAKKAIKAMSELRKSEDAAAKYKRQWEKLRQEKGALEGLAAQVEFNLPLVKGDDLKDEVTTPLDGEVGTPDGEGHGAADDGLVRMMGS</sequence>
<gene>
    <name evidence="3" type="ORF">Cgig2_010945</name>
</gene>
<accession>A0A9Q1K0Q1</accession>
<comment type="caution">
    <text evidence="3">The sequence shown here is derived from an EMBL/GenBank/DDBJ whole genome shotgun (WGS) entry which is preliminary data.</text>
</comment>
<organism evidence="3 4">
    <name type="scientific">Carnegiea gigantea</name>
    <dbReference type="NCBI Taxonomy" id="171969"/>
    <lineage>
        <taxon>Eukaryota</taxon>
        <taxon>Viridiplantae</taxon>
        <taxon>Streptophyta</taxon>
        <taxon>Embryophyta</taxon>
        <taxon>Tracheophyta</taxon>
        <taxon>Spermatophyta</taxon>
        <taxon>Magnoliopsida</taxon>
        <taxon>eudicotyledons</taxon>
        <taxon>Gunneridae</taxon>
        <taxon>Pentapetalae</taxon>
        <taxon>Caryophyllales</taxon>
        <taxon>Cactineae</taxon>
        <taxon>Cactaceae</taxon>
        <taxon>Cactoideae</taxon>
        <taxon>Echinocereeae</taxon>
        <taxon>Carnegiea</taxon>
    </lineage>
</organism>
<feature type="coiled-coil region" evidence="1">
    <location>
        <begin position="251"/>
        <end position="278"/>
    </location>
</feature>
<feature type="region of interest" description="Disordered" evidence="2">
    <location>
        <begin position="305"/>
        <end position="334"/>
    </location>
</feature>